<dbReference type="EMBL" id="JACAGK010000023">
    <property type="protein sequence ID" value="MDM1048491.1"/>
    <property type="molecule type" value="Genomic_DNA"/>
</dbReference>
<sequence>MKEQFEPIPVVKNEEKSRFELDVDGHIAFIDYKETPSNIALIHTEAPEELAGTGAAAALVEKTLVYIQESGKKLLPYCPYVFAFIKKHPEWKTLVAPHFPGYDKL</sequence>
<keyword evidence="3" id="KW-1185">Reference proteome</keyword>
<dbReference type="Pfam" id="PF14542">
    <property type="entry name" value="Acetyltransf_CG"/>
    <property type="match status" value="1"/>
</dbReference>
<dbReference type="InterPro" id="IPR031165">
    <property type="entry name" value="GNAT_YJDJ"/>
</dbReference>
<gene>
    <name evidence="2" type="ORF">HX018_09600</name>
</gene>
<dbReference type="SUPFAM" id="SSF55729">
    <property type="entry name" value="Acyl-CoA N-acyltransferases (Nat)"/>
    <property type="match status" value="1"/>
</dbReference>
<feature type="domain" description="N-acetyltransferase" evidence="1">
    <location>
        <begin position="11"/>
        <end position="96"/>
    </location>
</feature>
<dbReference type="Proteomes" id="UP001170954">
    <property type="component" value="Unassembled WGS sequence"/>
</dbReference>
<organism evidence="2 3">
    <name type="scientific">Sphingobacterium hotanense</name>
    <dbReference type="NCBI Taxonomy" id="649196"/>
    <lineage>
        <taxon>Bacteria</taxon>
        <taxon>Pseudomonadati</taxon>
        <taxon>Bacteroidota</taxon>
        <taxon>Sphingobacteriia</taxon>
        <taxon>Sphingobacteriales</taxon>
        <taxon>Sphingobacteriaceae</taxon>
        <taxon>Sphingobacterium</taxon>
    </lineage>
</organism>
<evidence type="ECO:0000313" key="3">
    <source>
        <dbReference type="Proteomes" id="UP001170954"/>
    </source>
</evidence>
<protein>
    <submittedName>
        <fullName evidence="2">N-acetyltransferase</fullName>
    </submittedName>
</protein>
<dbReference type="PROSITE" id="PS51729">
    <property type="entry name" value="GNAT_YJDJ"/>
    <property type="match status" value="1"/>
</dbReference>
<reference evidence="2" key="1">
    <citation type="submission" date="2020-06" db="EMBL/GenBank/DDBJ databases">
        <authorList>
            <person name="Dong N."/>
        </authorList>
    </citation>
    <scope>NUCLEOTIDE SEQUENCE</scope>
    <source>
        <strain evidence="2">R1692</strain>
    </source>
</reference>
<dbReference type="RefSeq" id="WP_149525583.1">
    <property type="nucleotide sequence ID" value="NZ_CP030848.1"/>
</dbReference>
<proteinExistence type="predicted"/>
<dbReference type="PANTHER" id="PTHR31435">
    <property type="entry name" value="PROTEIN NATD1"/>
    <property type="match status" value="1"/>
</dbReference>
<name>A0ABT7NML1_9SPHI</name>
<accession>A0ABT7NML1</accession>
<evidence type="ECO:0000259" key="1">
    <source>
        <dbReference type="PROSITE" id="PS51729"/>
    </source>
</evidence>
<dbReference type="PANTHER" id="PTHR31435:SF10">
    <property type="entry name" value="BSR4717 PROTEIN"/>
    <property type="match status" value="1"/>
</dbReference>
<dbReference type="InterPro" id="IPR045057">
    <property type="entry name" value="Gcn5-rel_NAT"/>
</dbReference>
<dbReference type="InterPro" id="IPR016181">
    <property type="entry name" value="Acyl_CoA_acyltransferase"/>
</dbReference>
<dbReference type="Gene3D" id="3.40.630.30">
    <property type="match status" value="1"/>
</dbReference>
<comment type="caution">
    <text evidence="2">The sequence shown here is derived from an EMBL/GenBank/DDBJ whole genome shotgun (WGS) entry which is preliminary data.</text>
</comment>
<evidence type="ECO:0000313" key="2">
    <source>
        <dbReference type="EMBL" id="MDM1048491.1"/>
    </source>
</evidence>
<reference evidence="2" key="2">
    <citation type="journal article" date="2022" name="Sci. Total Environ.">
        <title>Prevalence, transmission, and molecular epidemiology of tet(X)-positive bacteria among humans, animals, and environmental niches in China: An epidemiological, and genomic-based study.</title>
        <authorList>
            <person name="Dong N."/>
            <person name="Zeng Y."/>
            <person name="Cai C."/>
            <person name="Sun C."/>
            <person name="Lu J."/>
            <person name="Liu C."/>
            <person name="Zhou H."/>
            <person name="Sun Q."/>
            <person name="Shu L."/>
            <person name="Wang H."/>
            <person name="Wang Y."/>
            <person name="Wang S."/>
            <person name="Wu C."/>
            <person name="Chan E.W."/>
            <person name="Chen G."/>
            <person name="Shen Z."/>
            <person name="Chen S."/>
            <person name="Zhang R."/>
        </authorList>
    </citation>
    <scope>NUCLEOTIDE SEQUENCE</scope>
    <source>
        <strain evidence="2">R1692</strain>
    </source>
</reference>